<organism evidence="1">
    <name type="scientific">uncultured Caudovirales phage</name>
    <dbReference type="NCBI Taxonomy" id="2100421"/>
    <lineage>
        <taxon>Viruses</taxon>
        <taxon>Duplodnaviria</taxon>
        <taxon>Heunggongvirae</taxon>
        <taxon>Uroviricota</taxon>
        <taxon>Caudoviricetes</taxon>
        <taxon>Peduoviridae</taxon>
        <taxon>Maltschvirus</taxon>
        <taxon>Maltschvirus maltsch</taxon>
    </lineage>
</organism>
<evidence type="ECO:0000313" key="1">
    <source>
        <dbReference type="EMBL" id="CAB5214869.1"/>
    </source>
</evidence>
<accession>A0A6J7WHV2</accession>
<evidence type="ECO:0008006" key="2">
    <source>
        <dbReference type="Google" id="ProtNLM"/>
    </source>
</evidence>
<name>A0A6J7WHV2_9CAUD</name>
<sequence length="101" mass="11314">MKYLVVVAMLGLAGCATRSGPASAPQAMSYEQISSIKLNNNDCNRINQLVEMYERQLRLRGLTNVNPEDLSEADRKYNAAARIGIWSLRIGCSNPKRYNHL</sequence>
<reference evidence="1" key="1">
    <citation type="submission" date="2020-05" db="EMBL/GenBank/DDBJ databases">
        <authorList>
            <person name="Chiriac C."/>
            <person name="Salcher M."/>
            <person name="Ghai R."/>
            <person name="Kavagutti S V."/>
        </authorList>
    </citation>
    <scope>NUCLEOTIDE SEQUENCE</scope>
</reference>
<proteinExistence type="predicted"/>
<dbReference type="PROSITE" id="PS51257">
    <property type="entry name" value="PROKAR_LIPOPROTEIN"/>
    <property type="match status" value="1"/>
</dbReference>
<gene>
    <name evidence="1" type="ORF">UFOVP190_297</name>
</gene>
<protein>
    <recommendedName>
        <fullName evidence="2">Lipoprotein</fullName>
    </recommendedName>
</protein>
<dbReference type="EMBL" id="LR798243">
    <property type="protein sequence ID" value="CAB5214869.1"/>
    <property type="molecule type" value="Genomic_DNA"/>
</dbReference>